<dbReference type="AlphaFoldDB" id="A0A0H5R391"/>
<name>A0A0H5R391_9EUKA</name>
<organism evidence="1">
    <name type="scientific">Spongospora subterranea</name>
    <dbReference type="NCBI Taxonomy" id="70186"/>
    <lineage>
        <taxon>Eukaryota</taxon>
        <taxon>Sar</taxon>
        <taxon>Rhizaria</taxon>
        <taxon>Endomyxa</taxon>
        <taxon>Phytomyxea</taxon>
        <taxon>Plasmodiophorida</taxon>
        <taxon>Plasmodiophoridae</taxon>
        <taxon>Spongospora</taxon>
    </lineage>
</organism>
<accession>A0A0H5R391</accession>
<proteinExistence type="predicted"/>
<feature type="non-terminal residue" evidence="1">
    <location>
        <position position="128"/>
    </location>
</feature>
<evidence type="ECO:0000313" key="1">
    <source>
        <dbReference type="EMBL" id="CRZ02429.1"/>
    </source>
</evidence>
<dbReference type="EMBL" id="HACM01001987">
    <property type="protein sequence ID" value="CRZ02429.1"/>
    <property type="molecule type" value="Transcribed_RNA"/>
</dbReference>
<protein>
    <submittedName>
        <fullName evidence="1">Uncharacterized protein</fullName>
    </submittedName>
</protein>
<dbReference type="EMBL" id="HACM01001986">
    <property type="protein sequence ID" value="CRZ02428.1"/>
    <property type="molecule type" value="Transcribed_RNA"/>
</dbReference>
<sequence>MMSTNLTLATTTRSTLAIHLEQTVVKPSMRWSIALSQNVWIYNSSNACKRLCLDTRMYGELKMGGDPPAKVTATNSIQTRLPSLSCSCSPPLSIPFLYRREVAPLQIKIVKRNRQDDADVFVVEKIMA</sequence>
<reference evidence="1" key="1">
    <citation type="submission" date="2015-04" db="EMBL/GenBank/DDBJ databases">
        <title>The genome sequence of the plant pathogenic Rhizarian Plasmodiophora brassicae reveals insights in its biotrophic life cycle and the origin of chitin synthesis.</title>
        <authorList>
            <person name="Schwelm A."/>
            <person name="Fogelqvist J."/>
            <person name="Knaust A."/>
            <person name="Julke S."/>
            <person name="Lilja T."/>
            <person name="Dhandapani V."/>
            <person name="Bonilla-Rosso G."/>
            <person name="Karlsson M."/>
            <person name="Shevchenko A."/>
            <person name="Choi S.R."/>
            <person name="Kim H.G."/>
            <person name="Park J.Y."/>
            <person name="Lim Y.P."/>
            <person name="Ludwig-Muller J."/>
            <person name="Dixelius C."/>
        </authorList>
    </citation>
    <scope>NUCLEOTIDE SEQUENCE</scope>
    <source>
        <tissue evidence="1">Potato root galls</tissue>
    </source>
</reference>